<dbReference type="EMBL" id="AVQI01000080">
    <property type="protein sequence ID" value="ERJ98574.1"/>
    <property type="molecule type" value="Genomic_DNA"/>
</dbReference>
<sequence length="377" mass="40558">MSTVADIEHFVKMRIYTCIYVNLRSNRFTVLLFGVRVILAEAKVLCGGIDMFEKEYDVLHKTGIVPVVALDSPDNAVPLANALLKGGITAMEITFRNPSDYEGSARAIRDVHEKVSAMTVGAGTVTSVELAKAAIDSGAKFIVSPGFKEEVVDYSVSHGIVTYPGVSTASEITAAAAKGLSVLKFFPAEISGGCAALKAFAGPFPRIKFLPSGGLNLDNMANYFALSNVAAVSGSWMVKGSLIKAKRWDEITRLSKEAVEASLGFAFAHVGINFHGEGECAEGVKELEAFGFKGVEGELSWFCGTEFELMKNGVKGKNGHIGILTYNIERALTYLAAYGFKPVADSAQWTGDAKKSPLKFIYLDKEINGFAVHLKKR</sequence>
<dbReference type="InterPro" id="IPR031337">
    <property type="entry name" value="KDPG/KHG_AS_1"/>
</dbReference>
<evidence type="ECO:0000256" key="2">
    <source>
        <dbReference type="ARBA" id="ARBA00004736"/>
    </source>
</evidence>
<comment type="caution">
    <text evidence="9">The sequence shown here is derived from an EMBL/GenBank/DDBJ whole genome shotgun (WGS) entry which is preliminary data.</text>
</comment>
<comment type="similarity">
    <text evidence="3">Belongs to the KHG/KDPG aldolase family.</text>
</comment>
<evidence type="ECO:0000256" key="8">
    <source>
        <dbReference type="ARBA" id="ARBA00023277"/>
    </source>
</evidence>
<keyword evidence="6 9" id="KW-0456">Lyase</keyword>
<keyword evidence="7" id="KW-0704">Schiff base</keyword>
<organism evidence="9 10">
    <name type="scientific">Treponema socranskii subsp. socranskii VPI DR56BR1116 = ATCC 35536</name>
    <dbReference type="NCBI Taxonomy" id="1125725"/>
    <lineage>
        <taxon>Bacteria</taxon>
        <taxon>Pseudomonadati</taxon>
        <taxon>Spirochaetota</taxon>
        <taxon>Spirochaetia</taxon>
        <taxon>Spirochaetales</taxon>
        <taxon>Treponemataceae</taxon>
        <taxon>Treponema</taxon>
    </lineage>
</organism>
<accession>A0ABP2YIQ9</accession>
<name>A0ABP2YIQ9_TRESO</name>
<dbReference type="Gene3D" id="3.20.20.70">
    <property type="entry name" value="Aldolase class I"/>
    <property type="match status" value="1"/>
</dbReference>
<dbReference type="GO" id="GO:0008675">
    <property type="term" value="F:2-dehydro-3-deoxy-phosphogluconate aldolase activity"/>
    <property type="evidence" value="ECO:0007669"/>
    <property type="project" value="UniProtKB-EC"/>
</dbReference>
<dbReference type="InterPro" id="IPR031338">
    <property type="entry name" value="KDPG/KHG_AS_2"/>
</dbReference>
<protein>
    <recommendedName>
        <fullName evidence="5">2-dehydro-3-deoxy-phosphogluconate aldolase</fullName>
        <ecNumber evidence="5">4.1.2.14</ecNumber>
    </recommendedName>
</protein>
<evidence type="ECO:0000313" key="9">
    <source>
        <dbReference type="EMBL" id="ERJ98574.1"/>
    </source>
</evidence>
<dbReference type="CDD" id="cd00452">
    <property type="entry name" value="KDPG_aldolase"/>
    <property type="match status" value="1"/>
</dbReference>
<comment type="subunit">
    <text evidence="4">Homotrimer.</text>
</comment>
<dbReference type="PROSITE" id="PS00159">
    <property type="entry name" value="ALDOLASE_KDPG_KHG_1"/>
    <property type="match status" value="1"/>
</dbReference>
<evidence type="ECO:0000256" key="3">
    <source>
        <dbReference type="ARBA" id="ARBA00006906"/>
    </source>
</evidence>
<dbReference type="Proteomes" id="UP000016646">
    <property type="component" value="Unassembled WGS sequence"/>
</dbReference>
<dbReference type="NCBIfam" id="TIGR01182">
    <property type="entry name" value="eda"/>
    <property type="match status" value="1"/>
</dbReference>
<dbReference type="Pfam" id="PF01081">
    <property type="entry name" value="Aldolase"/>
    <property type="match status" value="1"/>
</dbReference>
<evidence type="ECO:0000256" key="7">
    <source>
        <dbReference type="ARBA" id="ARBA00023270"/>
    </source>
</evidence>
<dbReference type="PANTHER" id="PTHR30246:SF1">
    <property type="entry name" value="2-DEHYDRO-3-DEOXY-6-PHOSPHOGALACTONATE ALDOLASE-RELATED"/>
    <property type="match status" value="1"/>
</dbReference>
<evidence type="ECO:0000256" key="5">
    <source>
        <dbReference type="ARBA" id="ARBA00013063"/>
    </source>
</evidence>
<gene>
    <name evidence="9" type="primary">eda</name>
    <name evidence="9" type="ORF">HMPREF0860_0343</name>
</gene>
<reference evidence="9 10" key="1">
    <citation type="submission" date="2013-08" db="EMBL/GenBank/DDBJ databases">
        <authorList>
            <person name="Durkin A.S."/>
            <person name="Haft D.R."/>
            <person name="McCorrison J."/>
            <person name="Torralba M."/>
            <person name="Gillis M."/>
            <person name="Haft D.H."/>
            <person name="Methe B."/>
            <person name="Sutton G."/>
            <person name="Nelson K.E."/>
        </authorList>
    </citation>
    <scope>NUCLEOTIDE SEQUENCE [LARGE SCALE GENOMIC DNA]</scope>
    <source>
        <strain evidence="9 10">ATCC 35536</strain>
    </source>
</reference>
<dbReference type="PROSITE" id="PS00160">
    <property type="entry name" value="ALDOLASE_KDPG_KHG_2"/>
    <property type="match status" value="1"/>
</dbReference>
<evidence type="ECO:0000256" key="1">
    <source>
        <dbReference type="ARBA" id="ARBA00000654"/>
    </source>
</evidence>
<proteinExistence type="inferred from homology"/>
<keyword evidence="8" id="KW-0119">Carbohydrate metabolism</keyword>
<evidence type="ECO:0000313" key="10">
    <source>
        <dbReference type="Proteomes" id="UP000016646"/>
    </source>
</evidence>
<dbReference type="InterPro" id="IPR013785">
    <property type="entry name" value="Aldolase_TIM"/>
</dbReference>
<evidence type="ECO:0000256" key="4">
    <source>
        <dbReference type="ARBA" id="ARBA00011233"/>
    </source>
</evidence>
<dbReference type="GO" id="GO:0008700">
    <property type="term" value="F:(R,S)-4-hydroxy-2-oxoglutarate aldolase activity"/>
    <property type="evidence" value="ECO:0007669"/>
    <property type="project" value="UniProtKB-EC"/>
</dbReference>
<comment type="catalytic activity">
    <reaction evidence="1">
        <text>2-dehydro-3-deoxy-6-phospho-D-gluconate = D-glyceraldehyde 3-phosphate + pyruvate</text>
        <dbReference type="Rhea" id="RHEA:17089"/>
        <dbReference type="ChEBI" id="CHEBI:15361"/>
        <dbReference type="ChEBI" id="CHEBI:57569"/>
        <dbReference type="ChEBI" id="CHEBI:59776"/>
        <dbReference type="EC" id="4.1.2.14"/>
    </reaction>
</comment>
<dbReference type="PANTHER" id="PTHR30246">
    <property type="entry name" value="2-KETO-3-DEOXY-6-PHOSPHOGLUCONATE ALDOLASE"/>
    <property type="match status" value="1"/>
</dbReference>
<evidence type="ECO:0000256" key="6">
    <source>
        <dbReference type="ARBA" id="ARBA00023239"/>
    </source>
</evidence>
<keyword evidence="10" id="KW-1185">Reference proteome</keyword>
<comment type="pathway">
    <text evidence="2">Carbohydrate acid metabolism; 2-dehydro-3-deoxy-D-gluconate degradation; D-glyceraldehyde 3-phosphate and pyruvate from 2-dehydro-3-deoxy-D-gluconate: step 2/2.</text>
</comment>
<dbReference type="EC" id="4.1.2.14" evidence="5"/>
<dbReference type="SUPFAM" id="SSF51569">
    <property type="entry name" value="Aldolase"/>
    <property type="match status" value="1"/>
</dbReference>
<dbReference type="InterPro" id="IPR000887">
    <property type="entry name" value="Aldlse_KDPG_KHG"/>
</dbReference>